<evidence type="ECO:0000313" key="10">
    <source>
        <dbReference type="Proteomes" id="UP000001505"/>
    </source>
</evidence>
<dbReference type="GO" id="GO:0140662">
    <property type="term" value="F:ATP-dependent protein folding chaperone"/>
    <property type="evidence" value="ECO:0007669"/>
    <property type="project" value="InterPro"/>
</dbReference>
<dbReference type="HAMAP" id="MF_00600">
    <property type="entry name" value="CH60"/>
    <property type="match status" value="1"/>
</dbReference>
<dbReference type="SUPFAM" id="SSF52029">
    <property type="entry name" value="GroEL apical domain-like"/>
    <property type="match status" value="1"/>
</dbReference>
<evidence type="ECO:0000256" key="8">
    <source>
        <dbReference type="RuleBase" id="RU000419"/>
    </source>
</evidence>
<dbReference type="EMBL" id="CP001928">
    <property type="protein sequence ID" value="ADI38695.1"/>
    <property type="molecule type" value="Genomic_DNA"/>
</dbReference>
<feature type="binding site" evidence="6">
    <location>
        <begin position="30"/>
        <end position="33"/>
    </location>
    <ligand>
        <name>ATP</name>
        <dbReference type="ChEBI" id="CHEBI:30616"/>
    </ligand>
</feature>
<dbReference type="RefSeq" id="WP_013182406.1">
    <property type="nucleotide sequence ID" value="NC_014225.1"/>
</dbReference>
<dbReference type="NCBIfam" id="NF000592">
    <property type="entry name" value="PRK00013.1"/>
    <property type="match status" value="1"/>
</dbReference>
<dbReference type="KEGG" id="wch:wcw_1343"/>
<feature type="binding site" evidence="6">
    <location>
        <begin position="480"/>
        <end position="482"/>
    </location>
    <ligand>
        <name>ATP</name>
        <dbReference type="ChEBI" id="CHEBI:30616"/>
    </ligand>
</feature>
<dbReference type="NCBIfam" id="NF009487">
    <property type="entry name" value="PRK12849.1"/>
    <property type="match status" value="1"/>
</dbReference>
<dbReference type="Gene3D" id="1.10.560.10">
    <property type="entry name" value="GroEL-like equatorial domain"/>
    <property type="match status" value="1"/>
</dbReference>
<keyword evidence="5 6" id="KW-0413">Isomerase</keyword>
<dbReference type="eggNOG" id="COG0459">
    <property type="taxonomic scope" value="Bacteria"/>
</dbReference>
<comment type="function">
    <text evidence="6 8">Together with its co-chaperonin GroES, plays an essential role in assisting protein folding. The GroEL-GroES system forms a nano-cage that allows encapsulation of the non-native substrate proteins and provides a physical environment optimized to promote and accelerate protein folding.</text>
</comment>
<dbReference type="EC" id="5.6.1.7" evidence="6"/>
<proteinExistence type="inferred from homology"/>
<dbReference type="InterPro" id="IPR027413">
    <property type="entry name" value="GROEL-like_equatorial_sf"/>
</dbReference>
<dbReference type="OrthoDB" id="9766614at2"/>
<accession>D6YRK0</accession>
<evidence type="ECO:0000256" key="7">
    <source>
        <dbReference type="RuleBase" id="RU000418"/>
    </source>
</evidence>
<keyword evidence="2 6" id="KW-0547">Nucleotide-binding</keyword>
<dbReference type="GO" id="GO:0005737">
    <property type="term" value="C:cytoplasm"/>
    <property type="evidence" value="ECO:0007669"/>
    <property type="project" value="UniProtKB-SubCell"/>
</dbReference>
<evidence type="ECO:0000256" key="5">
    <source>
        <dbReference type="ARBA" id="ARBA00023235"/>
    </source>
</evidence>
<dbReference type="InterPro" id="IPR001844">
    <property type="entry name" value="Cpn60/GroEL"/>
</dbReference>
<dbReference type="CDD" id="cd03344">
    <property type="entry name" value="GroEL"/>
    <property type="match status" value="1"/>
</dbReference>
<feature type="binding site" evidence="6">
    <location>
        <position position="51"/>
    </location>
    <ligand>
        <name>ATP</name>
        <dbReference type="ChEBI" id="CHEBI:30616"/>
    </ligand>
</feature>
<comment type="subcellular location">
    <subcellularLocation>
        <location evidence="6">Cytoplasm</location>
    </subcellularLocation>
</comment>
<dbReference type="Gene3D" id="3.30.260.10">
    <property type="entry name" value="TCP-1-like chaperonin intermediate domain"/>
    <property type="match status" value="1"/>
</dbReference>
<dbReference type="GO" id="GO:0042026">
    <property type="term" value="P:protein refolding"/>
    <property type="evidence" value="ECO:0007669"/>
    <property type="project" value="UniProtKB-UniRule"/>
</dbReference>
<protein>
    <recommendedName>
        <fullName evidence="6">Chaperonin GroEL</fullName>
        <ecNumber evidence="6">5.6.1.7</ecNumber>
    </recommendedName>
    <alternativeName>
        <fullName evidence="6">60 kDa chaperonin</fullName>
    </alternativeName>
    <alternativeName>
        <fullName evidence="6">Chaperonin-60</fullName>
        <shortName evidence="6">Cpn60</shortName>
    </alternativeName>
</protein>
<keyword evidence="6" id="KW-0963">Cytoplasm</keyword>
<evidence type="ECO:0000256" key="6">
    <source>
        <dbReference type="HAMAP-Rule" id="MF_00600"/>
    </source>
</evidence>
<organism evidence="9 10">
    <name type="scientific">Waddlia chondrophila (strain ATCC VR-1470 / WSU 86-1044)</name>
    <dbReference type="NCBI Taxonomy" id="716544"/>
    <lineage>
        <taxon>Bacteria</taxon>
        <taxon>Pseudomonadati</taxon>
        <taxon>Chlamydiota</taxon>
        <taxon>Chlamydiia</taxon>
        <taxon>Parachlamydiales</taxon>
        <taxon>Waddliaceae</taxon>
        <taxon>Waddlia</taxon>
    </lineage>
</organism>
<feature type="binding site" evidence="6">
    <location>
        <position position="496"/>
    </location>
    <ligand>
        <name>ATP</name>
        <dbReference type="ChEBI" id="CHEBI:30616"/>
    </ligand>
</feature>
<sequence>MAAKDIKYKEDARHKILKGVKTLAEAVKITLGPKGRNVVIDKSFGAPHITKDGVTVAKEIELEDKHENMGAQMVKEVASKTADKAGDGTTTATVLAEAIYSEGLRNVTAGANPMDLKRGMEEAVKVVVEELQRLSKKVETQQEIAQVATISANNDEEIGQIIAKAMERVGKDGTITVEEAKGFETTLDVVEGMNFDRGYLSAYFMTNPETQECVLEDVYVLIFEKKITSIKDLIPVLQSVAESGKSLLIIAEDVEGEALATLVVNRIRAGLKVCAVKAPGFGDRRKAMLEDIAILTGGQLISEETGMTLESTTVEHLGKAKKIVVTKEDTTLIEGQGDQSKIKDRVALIKRQIEETDSDYDREKLQERLAKLAGGVGVIRVGAATEIEMKEKKDRVDDAQHATKAAVEEGILPGGGVAYVRCIGAVNKKADALKGDQQTGARIISRALSAPLRQIAANAGQEGSIILQQVEKGKDSEGYNALTGEFVDMLTAGILDPTKVSRLALENAASVAGLLLTTEAIVAELPEDKSSAPAMHAGMDY</sequence>
<dbReference type="AlphaFoldDB" id="D6YRK0"/>
<keyword evidence="4 6" id="KW-0143">Chaperone</keyword>
<feature type="binding site" evidence="6">
    <location>
        <position position="415"/>
    </location>
    <ligand>
        <name>ATP</name>
        <dbReference type="ChEBI" id="CHEBI:30616"/>
    </ligand>
</feature>
<dbReference type="SUPFAM" id="SSF48592">
    <property type="entry name" value="GroEL equatorial domain-like"/>
    <property type="match status" value="2"/>
</dbReference>
<dbReference type="PANTHER" id="PTHR45633">
    <property type="entry name" value="60 KDA HEAT SHOCK PROTEIN, MITOCHONDRIAL"/>
    <property type="match status" value="1"/>
</dbReference>
<dbReference type="PRINTS" id="PR00298">
    <property type="entry name" value="CHAPERONIN60"/>
</dbReference>
<dbReference type="Proteomes" id="UP000001505">
    <property type="component" value="Chromosome"/>
</dbReference>
<dbReference type="STRING" id="716544.wcw_1343"/>
<evidence type="ECO:0000256" key="2">
    <source>
        <dbReference type="ARBA" id="ARBA00022741"/>
    </source>
</evidence>
<dbReference type="GO" id="GO:0051082">
    <property type="term" value="F:unfolded protein binding"/>
    <property type="evidence" value="ECO:0007669"/>
    <property type="project" value="UniProtKB-UniRule"/>
</dbReference>
<dbReference type="FunFam" id="1.10.560.10:FF:000001">
    <property type="entry name" value="60 kDa chaperonin"/>
    <property type="match status" value="1"/>
</dbReference>
<dbReference type="GO" id="GO:0016853">
    <property type="term" value="F:isomerase activity"/>
    <property type="evidence" value="ECO:0007669"/>
    <property type="project" value="UniProtKB-KW"/>
</dbReference>
<evidence type="ECO:0000256" key="3">
    <source>
        <dbReference type="ARBA" id="ARBA00022840"/>
    </source>
</evidence>
<dbReference type="InterPro" id="IPR027410">
    <property type="entry name" value="TCP-1-like_intermed_sf"/>
</dbReference>
<dbReference type="PROSITE" id="PS00296">
    <property type="entry name" value="CHAPERONINS_CPN60"/>
    <property type="match status" value="1"/>
</dbReference>
<dbReference type="Pfam" id="PF00118">
    <property type="entry name" value="Cpn60_TCP1"/>
    <property type="match status" value="1"/>
</dbReference>
<keyword evidence="10" id="KW-1185">Reference proteome</keyword>
<dbReference type="NCBIfam" id="NF009489">
    <property type="entry name" value="PRK12851.1"/>
    <property type="match status" value="1"/>
</dbReference>
<keyword evidence="3 6" id="KW-0067">ATP-binding</keyword>
<dbReference type="GO" id="GO:0005524">
    <property type="term" value="F:ATP binding"/>
    <property type="evidence" value="ECO:0007669"/>
    <property type="project" value="UniProtKB-UniRule"/>
</dbReference>
<dbReference type="Gene3D" id="3.50.7.10">
    <property type="entry name" value="GroEL"/>
    <property type="match status" value="1"/>
</dbReference>
<reference evidence="9 10" key="1">
    <citation type="journal article" date="2010" name="PLoS ONE">
        <title>The Waddlia genome: a window into chlamydial biology.</title>
        <authorList>
            <person name="Bertelli C."/>
            <person name="Collyn F."/>
            <person name="Croxatto A."/>
            <person name="Ruckert C."/>
            <person name="Polkinghorne A."/>
            <person name="Kebbi-Beghdadi C."/>
            <person name="Goesmann A."/>
            <person name="Vaughan L."/>
            <person name="Greub G."/>
        </authorList>
    </citation>
    <scope>NUCLEOTIDE SEQUENCE [LARGE SCALE GENOMIC DNA]</scope>
    <source>
        <strain evidence="10">ATCC VR-1470 / WSU 86-1044</strain>
    </source>
</reference>
<name>D6YRK0_WADCW</name>
<dbReference type="InterPro" id="IPR018370">
    <property type="entry name" value="Chaperonin_Cpn60_CS"/>
</dbReference>
<dbReference type="NCBIfam" id="NF009488">
    <property type="entry name" value="PRK12850.1"/>
    <property type="match status" value="1"/>
</dbReference>
<evidence type="ECO:0000256" key="4">
    <source>
        <dbReference type="ARBA" id="ARBA00023186"/>
    </source>
</evidence>
<dbReference type="FunFam" id="3.50.7.10:FF:000001">
    <property type="entry name" value="60 kDa chaperonin"/>
    <property type="match status" value="1"/>
</dbReference>
<dbReference type="NCBIfam" id="TIGR02348">
    <property type="entry name" value="GroEL"/>
    <property type="match status" value="1"/>
</dbReference>
<dbReference type="HOGENOM" id="CLU_016503_3_0_0"/>
<comment type="similarity">
    <text evidence="1 6 7">Belongs to the chaperonin (HSP60) family.</text>
</comment>
<evidence type="ECO:0000313" key="9">
    <source>
        <dbReference type="EMBL" id="ADI38695.1"/>
    </source>
</evidence>
<evidence type="ECO:0000256" key="1">
    <source>
        <dbReference type="ARBA" id="ARBA00006607"/>
    </source>
</evidence>
<feature type="binding site" evidence="6">
    <location>
        <begin position="87"/>
        <end position="91"/>
    </location>
    <ligand>
        <name>ATP</name>
        <dbReference type="ChEBI" id="CHEBI:30616"/>
    </ligand>
</feature>
<dbReference type="InterPro" id="IPR027409">
    <property type="entry name" value="GroEL-like_apical_dom_sf"/>
</dbReference>
<comment type="subunit">
    <text evidence="6 8">Forms a cylinder of 14 subunits composed of two heptameric rings stacked back-to-back. Interacts with the co-chaperonin GroES.</text>
</comment>
<gene>
    <name evidence="6" type="primary">groEL</name>
    <name evidence="9" type="synonym">groEL1</name>
    <name evidence="6" type="synonym">groL</name>
    <name evidence="9" type="ordered locus">wcw_1343</name>
</gene>
<dbReference type="InterPro" id="IPR002423">
    <property type="entry name" value="Cpn60/GroEL/TCP-1"/>
</dbReference>